<dbReference type="Pfam" id="PF00106">
    <property type="entry name" value="adh_short"/>
    <property type="match status" value="1"/>
</dbReference>
<dbReference type="PRINTS" id="PR00081">
    <property type="entry name" value="GDHRDH"/>
</dbReference>
<dbReference type="InterPro" id="IPR002347">
    <property type="entry name" value="SDR_fam"/>
</dbReference>
<evidence type="ECO:0000256" key="1">
    <source>
        <dbReference type="ARBA" id="ARBA00023002"/>
    </source>
</evidence>
<sequence length="330" mass="36924">MPYIIITIVVSVVAVILILIRVYFRLICARCRSKVTLLGKTALVTGASSGIGYQIATELASRGCRVVLAQRTTDEVMKAELIKETKNPNIILEYVDMSSFESVRNLVGRMNASLDKLDILINNAGVGNSLDALTKDGFTFLWQINYYSPFLLTYLLVDLLKKSDSGRIIFTGSILAHLHTVSARDIENNRIKSKIKVFDYVNTKFLTILAADFFAMKLMKFNITSNSYHPGIVSTPIFEKTAQHYRGIMDRLALIFALILKMFSKKTVEEGAQTALHLAIANEVANVTGEFYGENTKSCKPHGAHNEMLRERVWKATEFSVGLKPEEILE</sequence>
<evidence type="ECO:0000256" key="2">
    <source>
        <dbReference type="SAM" id="Phobius"/>
    </source>
</evidence>
<gene>
    <name evidence="3" type="ORF">PHAECO_LOCUS7027</name>
</gene>
<dbReference type="PANTHER" id="PTHR43157">
    <property type="entry name" value="PHOSPHATIDYLINOSITOL-GLYCAN BIOSYNTHESIS CLASS F PROTEIN-RELATED"/>
    <property type="match status" value="1"/>
</dbReference>
<dbReference type="GO" id="GO:0016491">
    <property type="term" value="F:oxidoreductase activity"/>
    <property type="evidence" value="ECO:0007669"/>
    <property type="project" value="UniProtKB-KW"/>
</dbReference>
<dbReference type="SUPFAM" id="SSF51735">
    <property type="entry name" value="NAD(P)-binding Rossmann-fold domains"/>
    <property type="match status" value="1"/>
</dbReference>
<evidence type="ECO:0000313" key="4">
    <source>
        <dbReference type="Proteomes" id="UP001153737"/>
    </source>
</evidence>
<reference evidence="3" key="2">
    <citation type="submission" date="2022-10" db="EMBL/GenBank/DDBJ databases">
        <authorList>
            <consortium name="ENA_rothamsted_submissions"/>
            <consortium name="culmorum"/>
            <person name="King R."/>
        </authorList>
    </citation>
    <scope>NUCLEOTIDE SEQUENCE</scope>
</reference>
<dbReference type="PANTHER" id="PTHR43157:SF31">
    <property type="entry name" value="PHOSPHATIDYLINOSITOL-GLYCAN BIOSYNTHESIS CLASS F PROTEIN"/>
    <property type="match status" value="1"/>
</dbReference>
<organism evidence="3 4">
    <name type="scientific">Phaedon cochleariae</name>
    <name type="common">Mustard beetle</name>
    <dbReference type="NCBI Taxonomy" id="80249"/>
    <lineage>
        <taxon>Eukaryota</taxon>
        <taxon>Metazoa</taxon>
        <taxon>Ecdysozoa</taxon>
        <taxon>Arthropoda</taxon>
        <taxon>Hexapoda</taxon>
        <taxon>Insecta</taxon>
        <taxon>Pterygota</taxon>
        <taxon>Neoptera</taxon>
        <taxon>Endopterygota</taxon>
        <taxon>Coleoptera</taxon>
        <taxon>Polyphaga</taxon>
        <taxon>Cucujiformia</taxon>
        <taxon>Chrysomeloidea</taxon>
        <taxon>Chrysomelidae</taxon>
        <taxon>Chrysomelinae</taxon>
        <taxon>Chrysomelini</taxon>
        <taxon>Phaedon</taxon>
    </lineage>
</organism>
<evidence type="ECO:0000313" key="3">
    <source>
        <dbReference type="EMBL" id="CAH1160217.1"/>
    </source>
</evidence>
<accession>A0A9P0GST3</accession>
<reference evidence="3" key="1">
    <citation type="submission" date="2022-01" db="EMBL/GenBank/DDBJ databases">
        <authorList>
            <person name="King R."/>
        </authorList>
    </citation>
    <scope>NUCLEOTIDE SEQUENCE</scope>
</reference>
<dbReference type="InterPro" id="IPR036291">
    <property type="entry name" value="NAD(P)-bd_dom_sf"/>
</dbReference>
<keyword evidence="2" id="KW-1133">Transmembrane helix</keyword>
<name>A0A9P0GST3_PHACE</name>
<dbReference type="Proteomes" id="UP001153737">
    <property type="component" value="Chromosome 3"/>
</dbReference>
<feature type="transmembrane region" description="Helical" evidence="2">
    <location>
        <begin position="6"/>
        <end position="24"/>
    </location>
</feature>
<dbReference type="AlphaFoldDB" id="A0A9P0GST3"/>
<keyword evidence="2" id="KW-0472">Membrane</keyword>
<protein>
    <submittedName>
        <fullName evidence="3">Uncharacterized protein</fullName>
    </submittedName>
</protein>
<dbReference type="Gene3D" id="3.40.50.720">
    <property type="entry name" value="NAD(P)-binding Rossmann-like Domain"/>
    <property type="match status" value="1"/>
</dbReference>
<keyword evidence="1" id="KW-0560">Oxidoreductase</keyword>
<keyword evidence="4" id="KW-1185">Reference proteome</keyword>
<dbReference type="EMBL" id="OU896709">
    <property type="protein sequence ID" value="CAH1160217.1"/>
    <property type="molecule type" value="Genomic_DNA"/>
</dbReference>
<keyword evidence="2" id="KW-0812">Transmembrane</keyword>
<proteinExistence type="predicted"/>